<organism evidence="5 6">
    <name type="scientific">Micromonospora inyonensis</name>
    <dbReference type="NCBI Taxonomy" id="47866"/>
    <lineage>
        <taxon>Bacteria</taxon>
        <taxon>Bacillati</taxon>
        <taxon>Actinomycetota</taxon>
        <taxon>Actinomycetes</taxon>
        <taxon>Micromonosporales</taxon>
        <taxon>Micromonosporaceae</taxon>
        <taxon>Micromonospora</taxon>
    </lineage>
</organism>
<evidence type="ECO:0000313" key="5">
    <source>
        <dbReference type="EMBL" id="SCL16548.1"/>
    </source>
</evidence>
<keyword evidence="6" id="KW-1185">Reference proteome</keyword>
<dbReference type="InterPro" id="IPR005164">
    <property type="entry name" value="Allantoicase"/>
</dbReference>
<gene>
    <name evidence="2" type="primary">alc</name>
    <name evidence="5" type="ORF">GA0074694_1660</name>
</gene>
<sequence length="374" mass="40289">MSGLPDLPDLASRTFGGGVVAANDEFFAAADNLVDPRPPTFQPSTFAAKGQVYDGWETRRRRDPGADHAIVRLGLPGVVRLLVIDTSFFTGNYPPYAAVDGCAVEGHPGPAELARARWVPLLARTPLAGDSRNAFPVAVPYHLTHVRLTIFPDGGVARLRVYGDVVPDPALLPEVFDLAAAEHGGWIEACSDRFYGAPQNLLAPGPARTMGEGWETARRRDDGNDWVLVRLGLPGTVHFVDLDTSHFKGNAPGSATLRAADARYGDLDDPRTWFPLLPDTRLRPDTRHRFPVTEPRTATHVRLDIFPDGGMARLRVTGRADPTARAVLAALRERTRLPAAGPAPAAPRGAGATDLAPNRPHRDSTRSTDVSDPA</sequence>
<reference evidence="6" key="1">
    <citation type="submission" date="2016-06" db="EMBL/GenBank/DDBJ databases">
        <authorList>
            <person name="Varghese N."/>
        </authorList>
    </citation>
    <scope>NUCLEOTIDE SEQUENCE [LARGE SCALE GENOMIC DNA]</scope>
    <source>
        <strain evidence="6">DSM 46123</strain>
    </source>
</reference>
<dbReference type="RefSeq" id="WP_091454839.1">
    <property type="nucleotide sequence ID" value="NZ_FMHU01000001.1"/>
</dbReference>
<dbReference type="Pfam" id="PF03561">
    <property type="entry name" value="Allantoicase"/>
    <property type="match status" value="2"/>
</dbReference>
<dbReference type="EMBL" id="FMHU01000001">
    <property type="protein sequence ID" value="SCL16548.1"/>
    <property type="molecule type" value="Genomic_DNA"/>
</dbReference>
<dbReference type="AlphaFoldDB" id="A0A1C6RHL7"/>
<dbReference type="PANTHER" id="PTHR12045">
    <property type="entry name" value="ALLANTOICASE"/>
    <property type="match status" value="1"/>
</dbReference>
<protein>
    <recommendedName>
        <fullName evidence="2">Probable allantoicase</fullName>
        <ecNumber evidence="2">3.5.3.4</ecNumber>
    </recommendedName>
    <alternativeName>
        <fullName evidence="2">Allantoate amidinohydrolase</fullName>
    </alternativeName>
</protein>
<comment type="similarity">
    <text evidence="1 2">Belongs to the allantoicase family.</text>
</comment>
<proteinExistence type="inferred from homology"/>
<dbReference type="HAMAP" id="MF_00813">
    <property type="entry name" value="Allantoicase"/>
    <property type="match status" value="1"/>
</dbReference>
<dbReference type="GO" id="GO:0004037">
    <property type="term" value="F:allantoicase activity"/>
    <property type="evidence" value="ECO:0007669"/>
    <property type="project" value="UniProtKB-UniRule"/>
</dbReference>
<dbReference type="InterPro" id="IPR015908">
    <property type="entry name" value="Allantoicase_dom"/>
</dbReference>
<accession>A0A1C6RHL7</accession>
<dbReference type="UniPathway" id="UPA00395">
    <property type="reaction ID" value="UER00654"/>
</dbReference>
<dbReference type="EC" id="3.5.3.4" evidence="2"/>
<dbReference type="STRING" id="47866.GA0074694_1660"/>
<evidence type="ECO:0000259" key="4">
    <source>
        <dbReference type="Pfam" id="PF03561"/>
    </source>
</evidence>
<feature type="domain" description="Allantoicase" evidence="4">
    <location>
        <begin position="184"/>
        <end position="319"/>
    </location>
</feature>
<keyword evidence="2" id="KW-0659">Purine metabolism</keyword>
<dbReference type="Gene3D" id="2.60.120.260">
    <property type="entry name" value="Galactose-binding domain-like"/>
    <property type="match status" value="2"/>
</dbReference>
<dbReference type="GO" id="GO:0006144">
    <property type="term" value="P:purine nucleobase metabolic process"/>
    <property type="evidence" value="ECO:0007669"/>
    <property type="project" value="UniProtKB-KW"/>
</dbReference>
<dbReference type="Proteomes" id="UP000198906">
    <property type="component" value="Unassembled WGS sequence"/>
</dbReference>
<dbReference type="PIRSF" id="PIRSF016516">
    <property type="entry name" value="Allantoicase"/>
    <property type="match status" value="1"/>
</dbReference>
<keyword evidence="2" id="KW-0378">Hydrolase</keyword>
<feature type="region of interest" description="Disordered" evidence="3">
    <location>
        <begin position="335"/>
        <end position="374"/>
    </location>
</feature>
<dbReference type="NCBIfam" id="TIGR02961">
    <property type="entry name" value="allantoicase"/>
    <property type="match status" value="1"/>
</dbReference>
<feature type="domain" description="Allantoicase" evidence="4">
    <location>
        <begin position="16"/>
        <end position="165"/>
    </location>
</feature>
<comment type="catalytic activity">
    <reaction evidence="2">
        <text>allantoate + H2O = (S)-ureidoglycolate + urea</text>
        <dbReference type="Rhea" id="RHEA:11016"/>
        <dbReference type="ChEBI" id="CHEBI:15377"/>
        <dbReference type="ChEBI" id="CHEBI:16199"/>
        <dbReference type="ChEBI" id="CHEBI:17536"/>
        <dbReference type="ChEBI" id="CHEBI:57296"/>
        <dbReference type="EC" id="3.5.3.4"/>
    </reaction>
</comment>
<evidence type="ECO:0000313" key="6">
    <source>
        <dbReference type="Proteomes" id="UP000198906"/>
    </source>
</evidence>
<dbReference type="SUPFAM" id="SSF49785">
    <property type="entry name" value="Galactose-binding domain-like"/>
    <property type="match status" value="2"/>
</dbReference>
<dbReference type="PANTHER" id="PTHR12045:SF3">
    <property type="entry name" value="INACTIVE ALLANTOICASE-RELATED"/>
    <property type="match status" value="1"/>
</dbReference>
<dbReference type="InterPro" id="IPR008979">
    <property type="entry name" value="Galactose-bd-like_sf"/>
</dbReference>
<evidence type="ECO:0000256" key="2">
    <source>
        <dbReference type="HAMAP-Rule" id="MF_00813"/>
    </source>
</evidence>
<dbReference type="GO" id="GO:0000256">
    <property type="term" value="P:allantoin catabolic process"/>
    <property type="evidence" value="ECO:0007669"/>
    <property type="project" value="UniProtKB-UniRule"/>
</dbReference>
<name>A0A1C6RHL7_9ACTN</name>
<feature type="compositionally biased region" description="Low complexity" evidence="3">
    <location>
        <begin position="338"/>
        <end position="352"/>
    </location>
</feature>
<evidence type="ECO:0000256" key="3">
    <source>
        <dbReference type="SAM" id="MobiDB-lite"/>
    </source>
</evidence>
<evidence type="ECO:0000256" key="1">
    <source>
        <dbReference type="ARBA" id="ARBA00009242"/>
    </source>
</evidence>
<comment type="pathway">
    <text evidence="2">Nitrogen metabolism; (S)-allantoin degradation; (S)-ureidoglycolate from allantoate (aminidohydrolase route): step 1/1.</text>
</comment>